<organism evidence="1 2">
    <name type="scientific">Proteiniclasticum sediminis</name>
    <dbReference type="NCBI Taxonomy" id="2804028"/>
    <lineage>
        <taxon>Bacteria</taxon>
        <taxon>Bacillati</taxon>
        <taxon>Bacillota</taxon>
        <taxon>Clostridia</taxon>
        <taxon>Eubacteriales</taxon>
        <taxon>Clostridiaceae</taxon>
        <taxon>Proteiniclasticum</taxon>
    </lineage>
</organism>
<protein>
    <submittedName>
        <fullName evidence="1">Uncharacterized protein</fullName>
    </submittedName>
</protein>
<proteinExistence type="predicted"/>
<dbReference type="Proteomes" id="UP000675379">
    <property type="component" value="Unassembled WGS sequence"/>
</dbReference>
<name>A0A941CQ16_9CLOT</name>
<comment type="caution">
    <text evidence="1">The sequence shown here is derived from an EMBL/GenBank/DDBJ whole genome shotgun (WGS) entry which is preliminary data.</text>
</comment>
<dbReference type="RefSeq" id="WP_211799711.1">
    <property type="nucleotide sequence ID" value="NZ_JAGSCS010000002.1"/>
</dbReference>
<accession>A0A941CQ16</accession>
<dbReference type="AlphaFoldDB" id="A0A941CQ16"/>
<keyword evidence="2" id="KW-1185">Reference proteome</keyword>
<evidence type="ECO:0000313" key="1">
    <source>
        <dbReference type="EMBL" id="MBR0575196.1"/>
    </source>
</evidence>
<sequence length="234" mass="26523">MTTRISKTTQWKLLITFFFLLLNGVLIFTLSQGVLAETRALSDQQDRELQEAQLLLIKEKELETGKLSLVKLKEDVKDFEQRVPLELDTPQLALDVYQFTLDHGLTPEVISFGDVLAIPTGDDPKDSSKENSEKLFALDVEYRLRGSAEKAEAFLQDLSQMTPVQLALKGVEMNQAENGELELRLTLRHYSLSPEIRHRTYESYSFGDALSRRETLQDLFSAFTPGSTLTLPQP</sequence>
<gene>
    <name evidence="1" type="ORF">KCG48_02465</name>
</gene>
<reference evidence="1" key="1">
    <citation type="submission" date="2021-04" db="EMBL/GenBank/DDBJ databases">
        <title>Proteiniclasticum sedimins sp. nov., an obligate anaerobic bacterium isolated from anaerobic sludge.</title>
        <authorList>
            <person name="Liu J."/>
        </authorList>
    </citation>
    <scope>NUCLEOTIDE SEQUENCE</scope>
    <source>
        <strain evidence="1">BAD-10</strain>
    </source>
</reference>
<evidence type="ECO:0000313" key="2">
    <source>
        <dbReference type="Proteomes" id="UP000675379"/>
    </source>
</evidence>
<dbReference type="EMBL" id="JAGSCS010000002">
    <property type="protein sequence ID" value="MBR0575196.1"/>
    <property type="molecule type" value="Genomic_DNA"/>
</dbReference>